<gene>
    <name evidence="8" type="ORF">ACFQHW_05650</name>
</gene>
<proteinExistence type="predicted"/>
<evidence type="ECO:0000256" key="1">
    <source>
        <dbReference type="ARBA" id="ARBA00004651"/>
    </source>
</evidence>
<accession>A0ABW1UQC9</accession>
<keyword evidence="5 6" id="KW-0472">Membrane</keyword>
<dbReference type="InterPro" id="IPR003740">
    <property type="entry name" value="YitT"/>
</dbReference>
<dbReference type="Pfam" id="PF02588">
    <property type="entry name" value="YitT_membrane"/>
    <property type="match status" value="1"/>
</dbReference>
<comment type="subcellular location">
    <subcellularLocation>
        <location evidence="1">Cell membrane</location>
        <topology evidence="1">Multi-pass membrane protein</topology>
    </subcellularLocation>
</comment>
<feature type="transmembrane region" description="Helical" evidence="6">
    <location>
        <begin position="89"/>
        <end position="107"/>
    </location>
</feature>
<keyword evidence="3 6" id="KW-0812">Transmembrane</keyword>
<keyword evidence="2" id="KW-1003">Cell membrane</keyword>
<evidence type="ECO:0000313" key="8">
    <source>
        <dbReference type="EMBL" id="MFC6315055.1"/>
    </source>
</evidence>
<evidence type="ECO:0000256" key="2">
    <source>
        <dbReference type="ARBA" id="ARBA00022475"/>
    </source>
</evidence>
<organism evidence="8 9">
    <name type="scientific">Lapidilactobacillus achengensis</name>
    <dbReference type="NCBI Taxonomy" id="2486000"/>
    <lineage>
        <taxon>Bacteria</taxon>
        <taxon>Bacillati</taxon>
        <taxon>Bacillota</taxon>
        <taxon>Bacilli</taxon>
        <taxon>Lactobacillales</taxon>
        <taxon>Lactobacillaceae</taxon>
        <taxon>Lapidilactobacillus</taxon>
    </lineage>
</organism>
<feature type="transmembrane region" description="Helical" evidence="6">
    <location>
        <begin position="60"/>
        <end position="82"/>
    </location>
</feature>
<evidence type="ECO:0000313" key="9">
    <source>
        <dbReference type="Proteomes" id="UP001596310"/>
    </source>
</evidence>
<dbReference type="PIRSF" id="PIRSF006483">
    <property type="entry name" value="Membrane_protein_YitT"/>
    <property type="match status" value="1"/>
</dbReference>
<evidence type="ECO:0000259" key="7">
    <source>
        <dbReference type="Pfam" id="PF10035"/>
    </source>
</evidence>
<dbReference type="InterPro" id="IPR019264">
    <property type="entry name" value="DUF2179"/>
</dbReference>
<feature type="transmembrane region" description="Helical" evidence="6">
    <location>
        <begin position="164"/>
        <end position="185"/>
    </location>
</feature>
<dbReference type="EMBL" id="JBHSSM010000015">
    <property type="protein sequence ID" value="MFC6315055.1"/>
    <property type="molecule type" value="Genomic_DNA"/>
</dbReference>
<dbReference type="Proteomes" id="UP001596310">
    <property type="component" value="Unassembled WGS sequence"/>
</dbReference>
<evidence type="ECO:0000256" key="3">
    <source>
        <dbReference type="ARBA" id="ARBA00022692"/>
    </source>
</evidence>
<dbReference type="RefSeq" id="WP_125596046.1">
    <property type="nucleotide sequence ID" value="NZ_JBHSSM010000015.1"/>
</dbReference>
<protein>
    <submittedName>
        <fullName evidence="8">YitT family protein</fullName>
    </submittedName>
</protein>
<feature type="transmembrane region" description="Helical" evidence="6">
    <location>
        <begin position="21"/>
        <end position="37"/>
    </location>
</feature>
<keyword evidence="4 6" id="KW-1133">Transmembrane helix</keyword>
<dbReference type="CDD" id="cd16380">
    <property type="entry name" value="YitT_C"/>
    <property type="match status" value="1"/>
</dbReference>
<reference evidence="9" key="1">
    <citation type="journal article" date="2019" name="Int. J. Syst. Evol. Microbiol.">
        <title>The Global Catalogue of Microorganisms (GCM) 10K type strain sequencing project: providing services to taxonomists for standard genome sequencing and annotation.</title>
        <authorList>
            <consortium name="The Broad Institute Genomics Platform"/>
            <consortium name="The Broad Institute Genome Sequencing Center for Infectious Disease"/>
            <person name="Wu L."/>
            <person name="Ma J."/>
        </authorList>
    </citation>
    <scope>NUCLEOTIDE SEQUENCE [LARGE SCALE GENOMIC DNA]</scope>
    <source>
        <strain evidence="9">CCM 8897</strain>
    </source>
</reference>
<sequence>MFNDLEKMRKRHSNLSKLSMAFFYAIAVSIALNFFWQPGKIYSSGVTGAAQVIASLSEKIHIPLTTPILYFALNIPLFILAWFKIGHHFTAFTFLAVLFSTLMMHLMPGVHITNDPIVCAIFGGLINGMGTGMALKNNISTGGLDIIGIIIRKKTGRSMGSINIFFNLIIILAAGFVFGWVHALYSAMGIFINGRVIDMVYTSHQRLQVMIITNQPKKVINEIQHSMRRGITIVHDAEGAFKHEEKTILFTVISRYEMHDLSDAMSKSDPYAFVSITESFKIMGHFYEPKVE</sequence>
<dbReference type="PANTHER" id="PTHR33545:SF5">
    <property type="entry name" value="UPF0750 MEMBRANE PROTEIN YITT"/>
    <property type="match status" value="1"/>
</dbReference>
<evidence type="ECO:0000256" key="6">
    <source>
        <dbReference type="SAM" id="Phobius"/>
    </source>
</evidence>
<dbReference type="InterPro" id="IPR015867">
    <property type="entry name" value="N-reg_PII/ATP_PRibTrfase_C"/>
</dbReference>
<dbReference type="InterPro" id="IPR051461">
    <property type="entry name" value="UPF0750_membrane"/>
</dbReference>
<dbReference type="PANTHER" id="PTHR33545">
    <property type="entry name" value="UPF0750 MEMBRANE PROTEIN YITT-RELATED"/>
    <property type="match status" value="1"/>
</dbReference>
<dbReference type="Gene3D" id="3.30.70.120">
    <property type="match status" value="1"/>
</dbReference>
<comment type="caution">
    <text evidence="8">The sequence shown here is derived from an EMBL/GenBank/DDBJ whole genome shotgun (WGS) entry which is preliminary data.</text>
</comment>
<name>A0ABW1UQC9_9LACO</name>
<keyword evidence="9" id="KW-1185">Reference proteome</keyword>
<evidence type="ECO:0000256" key="5">
    <source>
        <dbReference type="ARBA" id="ARBA00023136"/>
    </source>
</evidence>
<feature type="domain" description="DUF2179" evidence="7">
    <location>
        <begin position="229"/>
        <end position="284"/>
    </location>
</feature>
<evidence type="ECO:0000256" key="4">
    <source>
        <dbReference type="ARBA" id="ARBA00022989"/>
    </source>
</evidence>
<dbReference type="Pfam" id="PF10035">
    <property type="entry name" value="DUF2179"/>
    <property type="match status" value="1"/>
</dbReference>